<keyword evidence="3" id="KW-1185">Reference proteome</keyword>
<dbReference type="EMBL" id="CP009571">
    <property type="protein sequence ID" value="AIT06057.1"/>
    <property type="molecule type" value="Genomic_DNA"/>
</dbReference>
<gene>
    <name evidence="2" type="ORF">MC45_06205</name>
</gene>
<dbReference type="STRING" id="1549858.MC45_06205"/>
<evidence type="ECO:0000313" key="3">
    <source>
        <dbReference type="Proteomes" id="UP000033200"/>
    </source>
</evidence>
<feature type="region of interest" description="Disordered" evidence="1">
    <location>
        <begin position="1"/>
        <end position="30"/>
    </location>
</feature>
<organism evidence="2 3">
    <name type="scientific">Sphingomonas taxi</name>
    <dbReference type="NCBI Taxonomy" id="1549858"/>
    <lineage>
        <taxon>Bacteria</taxon>
        <taxon>Pseudomonadati</taxon>
        <taxon>Pseudomonadota</taxon>
        <taxon>Alphaproteobacteria</taxon>
        <taxon>Sphingomonadales</taxon>
        <taxon>Sphingomonadaceae</taxon>
        <taxon>Sphingomonas</taxon>
    </lineage>
</organism>
<protein>
    <recommendedName>
        <fullName evidence="4">DUF883 domain-containing protein</fullName>
    </recommendedName>
</protein>
<evidence type="ECO:0008006" key="4">
    <source>
        <dbReference type="Google" id="ProtNLM"/>
    </source>
</evidence>
<sequence>MADTDFTTVTDGDTTAAGATDAAASKTDQAKQTVKDYSSKYGAQATDRVRTLAETGKERAVGGLDQLSQLINDAAQQVDEKLGAQYGDYARTAAGTVSNFAEQLNGKDTEELIEEAREFVRKSPGVAVGVAAALGFAVARLVQSGIDGNKA</sequence>
<reference evidence="2 3" key="1">
    <citation type="submission" date="2014-09" db="EMBL/GenBank/DDBJ databases">
        <title>Using Illumina technology Improving SMRT sequencing Genome Assembly by RASTools.</title>
        <authorList>
            <person name="Zhou Y."/>
            <person name="Ma T."/>
            <person name="Liu T."/>
        </authorList>
    </citation>
    <scope>NUCLEOTIDE SEQUENCE [LARGE SCALE GENOMIC DNA]</scope>
    <source>
        <strain evidence="2 3">ATCC 55669</strain>
    </source>
</reference>
<dbReference type="HOGENOM" id="CLU_1730237_0_0_5"/>
<evidence type="ECO:0000256" key="1">
    <source>
        <dbReference type="SAM" id="MobiDB-lite"/>
    </source>
</evidence>
<accession>A0A097EEQ4</accession>
<dbReference type="eggNOG" id="ENOG5033DC0">
    <property type="taxonomic scope" value="Bacteria"/>
</dbReference>
<dbReference type="KEGG" id="stax:MC45_06205"/>
<dbReference type="AlphaFoldDB" id="A0A097EEQ4"/>
<dbReference type="RefSeq" id="WP_038660854.1">
    <property type="nucleotide sequence ID" value="NZ_CP009571.1"/>
</dbReference>
<feature type="compositionally biased region" description="Low complexity" evidence="1">
    <location>
        <begin position="1"/>
        <end position="24"/>
    </location>
</feature>
<proteinExistence type="predicted"/>
<dbReference type="Proteomes" id="UP000033200">
    <property type="component" value="Chromosome"/>
</dbReference>
<name>A0A097EEQ4_9SPHN</name>
<evidence type="ECO:0000313" key="2">
    <source>
        <dbReference type="EMBL" id="AIT06057.1"/>
    </source>
</evidence>